<comment type="caution">
    <text evidence="2">The sequence shown here is derived from an EMBL/GenBank/DDBJ whole genome shotgun (WGS) entry which is preliminary data.</text>
</comment>
<organism evidence="2 3">
    <name type="scientific">Trichonephila inaurata madagascariensis</name>
    <dbReference type="NCBI Taxonomy" id="2747483"/>
    <lineage>
        <taxon>Eukaryota</taxon>
        <taxon>Metazoa</taxon>
        <taxon>Ecdysozoa</taxon>
        <taxon>Arthropoda</taxon>
        <taxon>Chelicerata</taxon>
        <taxon>Arachnida</taxon>
        <taxon>Araneae</taxon>
        <taxon>Araneomorphae</taxon>
        <taxon>Entelegynae</taxon>
        <taxon>Araneoidea</taxon>
        <taxon>Nephilidae</taxon>
        <taxon>Trichonephila</taxon>
        <taxon>Trichonephila inaurata</taxon>
    </lineage>
</organism>
<keyword evidence="3" id="KW-1185">Reference proteome</keyword>
<proteinExistence type="predicted"/>
<dbReference type="OrthoDB" id="6431267at2759"/>
<accession>A0A8X6YGH7</accession>
<feature type="chain" id="PRO_5036484025" evidence="1">
    <location>
        <begin position="18"/>
        <end position="160"/>
    </location>
</feature>
<keyword evidence="1" id="KW-0732">Signal</keyword>
<reference evidence="2" key="1">
    <citation type="submission" date="2020-08" db="EMBL/GenBank/DDBJ databases">
        <title>Multicomponent nature underlies the extraordinary mechanical properties of spider dragline silk.</title>
        <authorList>
            <person name="Kono N."/>
            <person name="Nakamura H."/>
            <person name="Mori M."/>
            <person name="Yoshida Y."/>
            <person name="Ohtoshi R."/>
            <person name="Malay A.D."/>
            <person name="Moran D.A.P."/>
            <person name="Tomita M."/>
            <person name="Numata K."/>
            <person name="Arakawa K."/>
        </authorList>
    </citation>
    <scope>NUCLEOTIDE SEQUENCE</scope>
</reference>
<dbReference type="Proteomes" id="UP000886998">
    <property type="component" value="Unassembled WGS sequence"/>
</dbReference>
<dbReference type="AlphaFoldDB" id="A0A8X6YGH7"/>
<feature type="signal peptide" evidence="1">
    <location>
        <begin position="1"/>
        <end position="17"/>
    </location>
</feature>
<name>A0A8X6YGH7_9ARAC</name>
<gene>
    <name evidence="2" type="ORF">TNIN_452511</name>
</gene>
<sequence length="160" mass="17850">MKLYVLLVAILVVGTEAFRKGAWRRPRCEWVRCEENCRKVKDEATGCFKCVCEPLCSPPKCGPGCVIQEKFEGPCPGCDCKEDDEIVDIVEKKVICEPPVCGPGCEIEVDFVGPCPGCVCKKREDFEEPKIVCDPPRCEPGFFILNQFYGPFSGCECPKK</sequence>
<feature type="non-terminal residue" evidence="2">
    <location>
        <position position="160"/>
    </location>
</feature>
<evidence type="ECO:0000256" key="1">
    <source>
        <dbReference type="SAM" id="SignalP"/>
    </source>
</evidence>
<protein>
    <submittedName>
        <fullName evidence="2">Uncharacterized protein</fullName>
    </submittedName>
</protein>
<evidence type="ECO:0000313" key="2">
    <source>
        <dbReference type="EMBL" id="GFY71577.1"/>
    </source>
</evidence>
<evidence type="ECO:0000313" key="3">
    <source>
        <dbReference type="Proteomes" id="UP000886998"/>
    </source>
</evidence>
<dbReference type="EMBL" id="BMAV01018947">
    <property type="protein sequence ID" value="GFY71577.1"/>
    <property type="molecule type" value="Genomic_DNA"/>
</dbReference>